<dbReference type="PANTHER" id="PTHR45626:SF51">
    <property type="entry name" value="SNF2-RELATED DOMAIN-CONTAINING PROTEIN"/>
    <property type="match status" value="1"/>
</dbReference>
<keyword evidence="7" id="KW-1185">Reference proteome</keyword>
<gene>
    <name evidence="6" type="ORF">AAF712_005837</name>
</gene>
<evidence type="ECO:0000256" key="2">
    <source>
        <dbReference type="ARBA" id="ARBA00022801"/>
    </source>
</evidence>
<dbReference type="Pfam" id="PF00176">
    <property type="entry name" value="SNF2-rel_dom"/>
    <property type="match status" value="1"/>
</dbReference>
<dbReference type="InterPro" id="IPR014001">
    <property type="entry name" value="Helicase_ATP-bd"/>
</dbReference>
<evidence type="ECO:0000256" key="4">
    <source>
        <dbReference type="SAM" id="MobiDB-lite"/>
    </source>
</evidence>
<protein>
    <recommendedName>
        <fullName evidence="5">Helicase C-terminal domain-containing protein</fullName>
    </recommendedName>
</protein>
<evidence type="ECO:0000256" key="1">
    <source>
        <dbReference type="ARBA" id="ARBA00022741"/>
    </source>
</evidence>
<dbReference type="Gene3D" id="3.40.50.300">
    <property type="entry name" value="P-loop containing nucleotide triphosphate hydrolases"/>
    <property type="match status" value="1"/>
</dbReference>
<dbReference type="InterPro" id="IPR050628">
    <property type="entry name" value="SNF2_RAD54_helicase_TF"/>
</dbReference>
<dbReference type="PROSITE" id="PS51194">
    <property type="entry name" value="HELICASE_CTER"/>
    <property type="match status" value="1"/>
</dbReference>
<dbReference type="InterPro" id="IPR001650">
    <property type="entry name" value="Helicase_C-like"/>
</dbReference>
<dbReference type="CDD" id="cd18793">
    <property type="entry name" value="SF2_C_SNF"/>
    <property type="match status" value="1"/>
</dbReference>
<dbReference type="Pfam" id="PF00271">
    <property type="entry name" value="Helicase_C"/>
    <property type="match status" value="1"/>
</dbReference>
<sequence length="1232" mass="138518">MNCQLCCSACKCSSDNNPGPSDNTPTALRNLIPAGTLELHLHKFPLALDTLCDHEHAEDGWHDFNSSKFSNFISEAQLLKDVSFLNDHNYISTTYNILGDGTLVLRVYLIPYDLPGGRGQYSLNAREKYMRRAKSSMPKTLACIRQGMDAWNGVVSCLEAGYLVDTTVDRRTLSEIYSDLPSPKPNPTSPISLRLLDSNDNLAGLGVANPLYRYQRRTVASMIEHESGERRIPDPLYISLVDVHGKSFYYQPGTTEIKREISEVSVRGGVLCEELGTGKTIMTLALVMSNLNELSTPESSGGLPPTVLTPLSVSVSEQRHNRKQKKQATTTSEPFWTFRELLVDKLSRVPLDAVPDTSTSYGKGREAKRAQILETVEQLPTPYLEWRAANAPFYLKEGEVLTDNRASARNAKSVSRALLLTSATIIVVPANLVSQWDREIQKHCSDVPRVLIVRRHQDLPHARKLAVDYDIVLMTDTETHEAFNDGDKLAKEQYDPYELCKCPELPNTRIPDCKCYEKSKISPLLQIRWKRLVVDEGHVSGTMRSRLTPFSQRVSVQSRWIVTGTPTTNLLGLSFGKRAVADDSSPDPDDIPMPAKEVLFPATDDDCPVVGELMYPPEPRIWAREDADDIKKLFTMLAHFVGVKFLATPQGGKDTTKDTIKDPLLNKRGPQPGAIKMLTQLMSFTMIRHRAEDVEGDVVLPKLERESVCIDLGPYAAKSYNALQAAIAINAIDSERRDMDYLFHEANKSELQLLVKNMSQILFWSVDQGMYNVEELHKNGPSMLAHAEQRQIVPEDMKLAKEALAHTKIAYEDKLWQKMLHHEDIPYSVHGMNLAVFKSWSRLPESDPNGQQLMHPDRLVQLRDWAIKHPFKAEQVLVELGQHNAEVDVRRRMVHEAEQEKKQRKSKGASRVATVRNNNDQKVADAAREVSTGGLLKEMQNELQASLERLAMIEGEEDTASVAARNTHVNATSNTSSLANPAVLTTRVGKSCSSKLNYIIQDVLRHSKDEKFLIFSDSELTLAHVAEGLHLAQVKFLRFSTQIPPNVREQMVLTFETSDLYRVFLMELKHGARGLNLVTASRVIFCEPVWQADVESQAIKRAHRIGQTRPVHVKTLAIRNTAEEKIVEWRHSHKDETDLKAAKIPLEQVEIRDFIKNPRFLYPRPSQNSASLDFPLLPSRRAPEKPPSPVTVSQPTIRIHIPPQSSPEKRKITFSVVNVASPPKKRKVAFAN</sequence>
<dbReference type="PANTHER" id="PTHR45626">
    <property type="entry name" value="TRANSCRIPTION TERMINATION FACTOR 2-RELATED"/>
    <property type="match status" value="1"/>
</dbReference>
<name>A0ABR3A203_9AGAR</name>
<proteinExistence type="predicted"/>
<evidence type="ECO:0000256" key="3">
    <source>
        <dbReference type="ARBA" id="ARBA00022840"/>
    </source>
</evidence>
<dbReference type="InterPro" id="IPR049730">
    <property type="entry name" value="SNF2/RAD54-like_C"/>
</dbReference>
<dbReference type="SMART" id="SM00490">
    <property type="entry name" value="HELICc"/>
    <property type="match status" value="1"/>
</dbReference>
<organism evidence="6 7">
    <name type="scientific">Marasmius tenuissimus</name>
    <dbReference type="NCBI Taxonomy" id="585030"/>
    <lineage>
        <taxon>Eukaryota</taxon>
        <taxon>Fungi</taxon>
        <taxon>Dikarya</taxon>
        <taxon>Basidiomycota</taxon>
        <taxon>Agaricomycotina</taxon>
        <taxon>Agaricomycetes</taxon>
        <taxon>Agaricomycetidae</taxon>
        <taxon>Agaricales</taxon>
        <taxon>Marasmiineae</taxon>
        <taxon>Marasmiaceae</taxon>
        <taxon>Marasmius</taxon>
    </lineage>
</organism>
<feature type="region of interest" description="Disordered" evidence="4">
    <location>
        <begin position="896"/>
        <end position="918"/>
    </location>
</feature>
<evidence type="ECO:0000313" key="7">
    <source>
        <dbReference type="Proteomes" id="UP001437256"/>
    </source>
</evidence>
<keyword evidence="2" id="KW-0378">Hydrolase</keyword>
<dbReference type="InterPro" id="IPR027417">
    <property type="entry name" value="P-loop_NTPase"/>
</dbReference>
<dbReference type="SUPFAM" id="SSF52540">
    <property type="entry name" value="P-loop containing nucleoside triphosphate hydrolases"/>
    <property type="match status" value="2"/>
</dbReference>
<dbReference type="EMBL" id="JBBXMP010000029">
    <property type="protein sequence ID" value="KAL0067053.1"/>
    <property type="molecule type" value="Genomic_DNA"/>
</dbReference>
<keyword evidence="1" id="KW-0547">Nucleotide-binding</keyword>
<feature type="region of interest" description="Disordered" evidence="4">
    <location>
        <begin position="1172"/>
        <end position="1206"/>
    </location>
</feature>
<accession>A0ABR3A203</accession>
<dbReference type="InterPro" id="IPR038718">
    <property type="entry name" value="SNF2-like_sf"/>
</dbReference>
<comment type="caution">
    <text evidence="6">The sequence shown here is derived from an EMBL/GenBank/DDBJ whole genome shotgun (WGS) entry which is preliminary data.</text>
</comment>
<evidence type="ECO:0000259" key="5">
    <source>
        <dbReference type="PROSITE" id="PS51194"/>
    </source>
</evidence>
<dbReference type="SMART" id="SM00487">
    <property type="entry name" value="DEXDc"/>
    <property type="match status" value="1"/>
</dbReference>
<dbReference type="Proteomes" id="UP001437256">
    <property type="component" value="Unassembled WGS sequence"/>
</dbReference>
<feature type="domain" description="Helicase C-terminal" evidence="5">
    <location>
        <begin position="998"/>
        <end position="1152"/>
    </location>
</feature>
<evidence type="ECO:0000313" key="6">
    <source>
        <dbReference type="EMBL" id="KAL0067053.1"/>
    </source>
</evidence>
<keyword evidence="3" id="KW-0067">ATP-binding</keyword>
<reference evidence="6 7" key="1">
    <citation type="submission" date="2024-05" db="EMBL/GenBank/DDBJ databases">
        <title>A draft genome resource for the thread blight pathogen Marasmius tenuissimus strain MS-2.</title>
        <authorList>
            <person name="Yulfo-Soto G.E."/>
            <person name="Baruah I.K."/>
            <person name="Amoako-Attah I."/>
            <person name="Bukari Y."/>
            <person name="Meinhardt L.W."/>
            <person name="Bailey B.A."/>
            <person name="Cohen S.P."/>
        </authorList>
    </citation>
    <scope>NUCLEOTIDE SEQUENCE [LARGE SCALE GENOMIC DNA]</scope>
    <source>
        <strain evidence="6 7">MS-2</strain>
    </source>
</reference>
<dbReference type="InterPro" id="IPR000330">
    <property type="entry name" value="SNF2_N"/>
</dbReference>
<dbReference type="Gene3D" id="3.40.50.10810">
    <property type="entry name" value="Tandem AAA-ATPase domain"/>
    <property type="match status" value="1"/>
</dbReference>